<gene>
    <name evidence="2" type="ordered locus">Deima_3043</name>
</gene>
<dbReference type="Proteomes" id="UP000008635">
    <property type="component" value="Chromosome"/>
</dbReference>
<evidence type="ECO:0000259" key="1">
    <source>
        <dbReference type="Pfam" id="PF11860"/>
    </source>
</evidence>
<dbReference type="AlphaFoldDB" id="E8U3P8"/>
<dbReference type="eggNOG" id="COG3103">
    <property type="taxonomic scope" value="Bacteria"/>
</dbReference>
<sequence>MVARVYNKNYSTIIKLSQDLGATPEVLVGIISTESQGTAGLDDKMLIRFEVHKFYEGWGSKHPEKFREHFKFNPTQQWLGHKISHDGKNWKVLHPTGSPKDLPLQYEALQLALSLDDSAKEAAYGCLGMGLGQVQGFNAKSLGYKNASDMFSKLSGNEAEQIHSVYMFIKSRPKLLTAVINHDWQKIEKYYNGGGQGGIYATRMSSLAGSLEEVAKAQHIDLKTGRKA</sequence>
<dbReference type="EMBL" id="CP002454">
    <property type="protein sequence ID" value="ADV68672.1"/>
    <property type="molecule type" value="Genomic_DNA"/>
</dbReference>
<reference evidence="2 3" key="1">
    <citation type="journal article" date="2011" name="Stand. Genomic Sci.">
        <title>Complete genome sequence of Deinococcus maricopensis type strain (LB-34).</title>
        <authorList>
            <person name="Pukall R."/>
            <person name="Zeytun A."/>
            <person name="Lucas S."/>
            <person name="Lapidus A."/>
            <person name="Hammon N."/>
            <person name="Deshpande S."/>
            <person name="Nolan M."/>
            <person name="Cheng J.F."/>
            <person name="Pitluck S."/>
            <person name="Liolios K."/>
            <person name="Pagani I."/>
            <person name="Mikhailova N."/>
            <person name="Ivanova N."/>
            <person name="Mavromatis K."/>
            <person name="Pati A."/>
            <person name="Tapia R."/>
            <person name="Han C."/>
            <person name="Goodwin L."/>
            <person name="Chen A."/>
            <person name="Palaniappan K."/>
            <person name="Land M."/>
            <person name="Hauser L."/>
            <person name="Chang Y.J."/>
            <person name="Jeffries C.D."/>
            <person name="Brambilla E.M."/>
            <person name="Rohde M."/>
            <person name="Goker M."/>
            <person name="Detter J.C."/>
            <person name="Woyke T."/>
            <person name="Bristow J."/>
            <person name="Eisen J.A."/>
            <person name="Markowitz V."/>
            <person name="Hugenholtz P."/>
            <person name="Kyrpides N.C."/>
            <person name="Klenk H.P."/>
        </authorList>
    </citation>
    <scope>NUCLEOTIDE SEQUENCE [LARGE SCALE GENOMIC DNA]</scope>
    <source>
        <strain evidence="3">DSM 21211 / LMG 22137 / NRRL B-23946 / LB-34</strain>
    </source>
</reference>
<dbReference type="Pfam" id="PF11860">
    <property type="entry name" value="Muramidase"/>
    <property type="match status" value="1"/>
</dbReference>
<proteinExistence type="predicted"/>
<keyword evidence="3" id="KW-1185">Reference proteome</keyword>
<dbReference type="OrthoDB" id="1523598at2"/>
<reference evidence="3" key="2">
    <citation type="submission" date="2011-01" db="EMBL/GenBank/DDBJ databases">
        <title>The complete genome of Deinococcus maricopensis DSM 21211.</title>
        <authorList>
            <consortium name="US DOE Joint Genome Institute (JGI-PGF)"/>
            <person name="Lucas S."/>
            <person name="Copeland A."/>
            <person name="Lapidus A."/>
            <person name="Goodwin L."/>
            <person name="Pitluck S."/>
            <person name="Kyrpides N."/>
            <person name="Mavromatis K."/>
            <person name="Pagani I."/>
            <person name="Ivanova N."/>
            <person name="Ovchinnikova G."/>
            <person name="Zeytun A."/>
            <person name="Detter J.C."/>
            <person name="Han C."/>
            <person name="Land M."/>
            <person name="Hauser L."/>
            <person name="Markowitz V."/>
            <person name="Cheng J.-F."/>
            <person name="Hugenholtz P."/>
            <person name="Woyke T."/>
            <person name="Wu D."/>
            <person name="Pukall R."/>
            <person name="Gehrich-Schroeter G."/>
            <person name="Brambilla E."/>
            <person name="Klenk H.-P."/>
            <person name="Eisen J.A."/>
        </authorList>
    </citation>
    <scope>NUCLEOTIDE SEQUENCE [LARGE SCALE GENOMIC DNA]</scope>
    <source>
        <strain evidence="3">DSM 21211 / LMG 22137 / NRRL B-23946 / LB-34</strain>
    </source>
</reference>
<dbReference type="InterPro" id="IPR024408">
    <property type="entry name" value="Muramidase"/>
</dbReference>
<dbReference type="STRING" id="709986.Deima_3043"/>
<organism evidence="2 3">
    <name type="scientific">Deinococcus maricopensis (strain DSM 21211 / LMG 22137 / NRRL B-23946 / LB-34)</name>
    <dbReference type="NCBI Taxonomy" id="709986"/>
    <lineage>
        <taxon>Bacteria</taxon>
        <taxon>Thermotogati</taxon>
        <taxon>Deinococcota</taxon>
        <taxon>Deinococci</taxon>
        <taxon>Deinococcales</taxon>
        <taxon>Deinococcaceae</taxon>
        <taxon>Deinococcus</taxon>
    </lineage>
</organism>
<protein>
    <recommendedName>
        <fullName evidence="1">N-acetylmuramidase domain-containing protein</fullName>
    </recommendedName>
</protein>
<feature type="domain" description="N-acetylmuramidase" evidence="1">
    <location>
        <begin position="24"/>
        <end position="208"/>
    </location>
</feature>
<name>E8U3P8_DEIML</name>
<evidence type="ECO:0000313" key="3">
    <source>
        <dbReference type="Proteomes" id="UP000008635"/>
    </source>
</evidence>
<dbReference type="KEGG" id="dmr:Deima_3043"/>
<accession>E8U3P8</accession>
<dbReference type="HOGENOM" id="CLU_1213196_0_0_0"/>
<evidence type="ECO:0000313" key="2">
    <source>
        <dbReference type="EMBL" id="ADV68672.1"/>
    </source>
</evidence>
<dbReference type="RefSeq" id="WP_013558175.1">
    <property type="nucleotide sequence ID" value="NC_014958.1"/>
</dbReference>